<dbReference type="Pfam" id="PF13802">
    <property type="entry name" value="Gal_mutarotas_2"/>
    <property type="match status" value="1"/>
</dbReference>
<evidence type="ECO:0000256" key="1">
    <source>
        <dbReference type="ARBA" id="ARBA00007806"/>
    </source>
</evidence>
<evidence type="ECO:0000256" key="2">
    <source>
        <dbReference type="RuleBase" id="RU361185"/>
    </source>
</evidence>
<dbReference type="SUPFAM" id="SSF51445">
    <property type="entry name" value="(Trans)glycosidases"/>
    <property type="match status" value="1"/>
</dbReference>
<proteinExistence type="inferred from homology"/>
<dbReference type="Gene3D" id="2.60.40.1760">
    <property type="entry name" value="glycosyl hydrolase (family 31)"/>
    <property type="match status" value="1"/>
</dbReference>
<accession>A0A6L9MT11</accession>
<dbReference type="CDD" id="cd14752">
    <property type="entry name" value="GH31_N"/>
    <property type="match status" value="1"/>
</dbReference>
<sequence>MLRSTKPFLLLASLSAFFSSLIHAEIVGYVLKGNTLHVNTDTSDFTVSVTATNSFVVTLKTDDSGKAYANLPSMALVHSTIGEDINPTVEDTPTTISLNWQNATVNIDKASHRMTYLMNGKQVVKEQKGLSVQGERISASFSLDDSEKIYGGGQRVLGMDRRGQQMPLYNKAHYGYTTSSSQMYFGLSAVMSSKHYAVLFDNTASGTLDIGASNTNELLFQADGGRASYVIVLGESVADTVQKTVSLTGKQPLPPRWLLGNFASRFGYKSQQEVIDVVGAFNQQDIPVDAVVLDLYWFGKDVKGHMGNLQWDNAAFPEPEQMIAQLKQQDVKTVLITEPFILTSSAQWESAVLNDALVKKADGAPYTFDFYFGNTGLVDVFSEAGQDWFWQFYEKLAAQGVAGWWGDLGEPEVHPDDSIHLWDSKPVRAKALHNGYGHQWAKLVYSNLRKLQPETRPFVLMRSGFIGSQRYGMVPWTGDVSRSWGGLAPQVELALQMSIFGLAYTHSDLGGFAGGDAFDPELYTRWLQFGAFTPVFRPHAQDSIAPEPIFHPDPVKSIVREFIKLRYAMLPYNYGLAFENALSGSPLMRPLSYVYSDDKWFNHADSYMWGDALLVSPVTQPKQSQWNALLPEGVWFDFFSGERFVGDQEVTYPLLDDNFPVWVKAGSFIPMSEGLSRTEDYDPSRLTMHYWFDNSVASSGYTLYEDNGKSPYSVDKNTFATIEFKALRRGNSSVMVSINSDGSYIGMPQQREFLWVVHGFEDAPKTLRVNGRNTNFNWNEKKQTLTFTVPYTYQQAVDITIN</sequence>
<organism evidence="8 9">
    <name type="scientific">Alteromonas hispanica</name>
    <dbReference type="NCBI Taxonomy" id="315421"/>
    <lineage>
        <taxon>Bacteria</taxon>
        <taxon>Pseudomonadati</taxon>
        <taxon>Pseudomonadota</taxon>
        <taxon>Gammaproteobacteria</taxon>
        <taxon>Alteromonadales</taxon>
        <taxon>Alteromonadaceae</taxon>
        <taxon>Alteromonas/Salinimonas group</taxon>
        <taxon>Alteromonas</taxon>
    </lineage>
</organism>
<keyword evidence="3" id="KW-0732">Signal</keyword>
<comment type="caution">
    <text evidence="8">The sequence shown here is derived from an EMBL/GenBank/DDBJ whole genome shotgun (WGS) entry which is preliminary data.</text>
</comment>
<name>A0A6L9MT11_9ALTE</name>
<dbReference type="Pfam" id="PF01055">
    <property type="entry name" value="Glyco_hydro_31_2nd"/>
    <property type="match status" value="1"/>
</dbReference>
<evidence type="ECO:0000259" key="5">
    <source>
        <dbReference type="Pfam" id="PF13802"/>
    </source>
</evidence>
<keyword evidence="9" id="KW-1185">Reference proteome</keyword>
<dbReference type="GO" id="GO:0030246">
    <property type="term" value="F:carbohydrate binding"/>
    <property type="evidence" value="ECO:0007669"/>
    <property type="project" value="InterPro"/>
</dbReference>
<dbReference type="GO" id="GO:0005975">
    <property type="term" value="P:carbohydrate metabolic process"/>
    <property type="evidence" value="ECO:0007669"/>
    <property type="project" value="InterPro"/>
</dbReference>
<comment type="similarity">
    <text evidence="1 2">Belongs to the glycosyl hydrolase 31 family.</text>
</comment>
<reference evidence="8 9" key="1">
    <citation type="submission" date="2020-01" db="EMBL/GenBank/DDBJ databases">
        <title>Genomes of bacteria type strains.</title>
        <authorList>
            <person name="Chen J."/>
            <person name="Zhu S."/>
            <person name="Yang J."/>
        </authorList>
    </citation>
    <scope>NUCLEOTIDE SEQUENCE [LARGE SCALE GENOMIC DNA]</scope>
    <source>
        <strain evidence="8 9">LMG 22958</strain>
    </source>
</reference>
<feature type="signal peptide" evidence="3">
    <location>
        <begin position="1"/>
        <end position="24"/>
    </location>
</feature>
<evidence type="ECO:0000256" key="3">
    <source>
        <dbReference type="SAM" id="SignalP"/>
    </source>
</evidence>
<dbReference type="Gene3D" id="2.60.40.1180">
    <property type="entry name" value="Golgi alpha-mannosidase II"/>
    <property type="match status" value="2"/>
</dbReference>
<protein>
    <submittedName>
        <fullName evidence="8">DUF5110 domain-containing protein</fullName>
    </submittedName>
</protein>
<feature type="domain" description="Glycoside hydrolase family 31 N-terminal" evidence="5">
    <location>
        <begin position="46"/>
        <end position="209"/>
    </location>
</feature>
<dbReference type="InterPro" id="IPR013780">
    <property type="entry name" value="Glyco_hydro_b"/>
</dbReference>
<dbReference type="InterPro" id="IPR000322">
    <property type="entry name" value="Glyco_hydro_31_TIM"/>
</dbReference>
<evidence type="ECO:0000259" key="6">
    <source>
        <dbReference type="Pfam" id="PF17137"/>
    </source>
</evidence>
<dbReference type="InterPro" id="IPR011013">
    <property type="entry name" value="Gal_mutarotase_sf_dom"/>
</dbReference>
<dbReference type="InterPro" id="IPR017853">
    <property type="entry name" value="GH"/>
</dbReference>
<evidence type="ECO:0000313" key="9">
    <source>
        <dbReference type="Proteomes" id="UP000478837"/>
    </source>
</evidence>
<gene>
    <name evidence="8" type="ORF">GTW09_07075</name>
</gene>
<dbReference type="RefSeq" id="WP_163111193.1">
    <property type="nucleotide sequence ID" value="NZ_JAAAWP010000003.1"/>
</dbReference>
<dbReference type="SUPFAM" id="SSF74650">
    <property type="entry name" value="Galactose mutarotase-like"/>
    <property type="match status" value="1"/>
</dbReference>
<dbReference type="InterPro" id="IPR033403">
    <property type="entry name" value="DUF5110"/>
</dbReference>
<dbReference type="GO" id="GO:0004553">
    <property type="term" value="F:hydrolase activity, hydrolyzing O-glycosyl compounds"/>
    <property type="evidence" value="ECO:0007669"/>
    <property type="project" value="InterPro"/>
</dbReference>
<feature type="domain" description="DUF5110" evidence="6">
    <location>
        <begin position="686"/>
        <end position="759"/>
    </location>
</feature>
<dbReference type="PROSITE" id="PS00430">
    <property type="entry name" value="TONB_DEPENDENT_REC_1"/>
    <property type="match status" value="1"/>
</dbReference>
<evidence type="ECO:0000259" key="4">
    <source>
        <dbReference type="Pfam" id="PF01055"/>
    </source>
</evidence>
<dbReference type="AlphaFoldDB" id="A0A6L9MT11"/>
<dbReference type="InterPro" id="IPR010916">
    <property type="entry name" value="TonB_box_CS"/>
</dbReference>
<dbReference type="PANTHER" id="PTHR43863:SF2">
    <property type="entry name" value="MALTASE-GLUCOAMYLASE"/>
    <property type="match status" value="1"/>
</dbReference>
<feature type="domain" description="Glycoside hydrolase family 31 TIM barrel" evidence="4">
    <location>
        <begin position="252"/>
        <end position="575"/>
    </location>
</feature>
<dbReference type="InterPro" id="IPR051816">
    <property type="entry name" value="Glycosyl_Hydrolase_31"/>
</dbReference>
<feature type="domain" description="Glycosyl hydrolase family 31 C-terminal" evidence="7">
    <location>
        <begin position="584"/>
        <end position="669"/>
    </location>
</feature>
<dbReference type="Proteomes" id="UP000478837">
    <property type="component" value="Unassembled WGS sequence"/>
</dbReference>
<keyword evidence="2" id="KW-0326">Glycosidase</keyword>
<evidence type="ECO:0000259" key="7">
    <source>
        <dbReference type="Pfam" id="PF21365"/>
    </source>
</evidence>
<dbReference type="EMBL" id="JAAAWP010000003">
    <property type="protein sequence ID" value="NDW21276.1"/>
    <property type="molecule type" value="Genomic_DNA"/>
</dbReference>
<evidence type="ECO:0000313" key="8">
    <source>
        <dbReference type="EMBL" id="NDW21276.1"/>
    </source>
</evidence>
<dbReference type="Pfam" id="PF17137">
    <property type="entry name" value="DUF5110"/>
    <property type="match status" value="1"/>
</dbReference>
<dbReference type="PANTHER" id="PTHR43863">
    <property type="entry name" value="HYDROLASE, PUTATIVE (AFU_ORTHOLOGUE AFUA_1G03140)-RELATED"/>
    <property type="match status" value="1"/>
</dbReference>
<feature type="chain" id="PRO_5027000503" evidence="3">
    <location>
        <begin position="25"/>
        <end position="802"/>
    </location>
</feature>
<keyword evidence="2" id="KW-0378">Hydrolase</keyword>
<dbReference type="Gene3D" id="3.20.20.80">
    <property type="entry name" value="Glycosidases"/>
    <property type="match status" value="1"/>
</dbReference>
<dbReference type="InterPro" id="IPR025887">
    <property type="entry name" value="Glyco_hydro_31_N_dom"/>
</dbReference>
<dbReference type="SUPFAM" id="SSF51011">
    <property type="entry name" value="Glycosyl hydrolase domain"/>
    <property type="match status" value="1"/>
</dbReference>
<dbReference type="InterPro" id="IPR048395">
    <property type="entry name" value="Glyco_hydro_31_C"/>
</dbReference>
<dbReference type="Pfam" id="PF21365">
    <property type="entry name" value="Glyco_hydro_31_3rd"/>
    <property type="match status" value="1"/>
</dbReference>